<accession>A0AAV3QET5</accession>
<dbReference type="PANTHER" id="PTHR33116:SF78">
    <property type="entry name" value="OS12G0587133 PROTEIN"/>
    <property type="match status" value="1"/>
</dbReference>
<dbReference type="Proteomes" id="UP001454036">
    <property type="component" value="Unassembled WGS sequence"/>
</dbReference>
<evidence type="ECO:0000313" key="1">
    <source>
        <dbReference type="EMBL" id="GAA0160692.1"/>
    </source>
</evidence>
<dbReference type="EMBL" id="BAABME010003961">
    <property type="protein sequence ID" value="GAA0160692.1"/>
    <property type="molecule type" value="Genomic_DNA"/>
</dbReference>
<sequence length="207" mass="24417">MYWKQKSSLKWELEGDRNFKFYHAFTKQKYKCNKIHGTWINGVWTEMKLVKNSAIDFFKDLLSSAGNGHQNHRALSRWLFCLSLIRTIILYKGYGRNFLFEPMINKIRERMASWQRKFLSIGGRITLLQAVLNSLPIYTLQVIDLPVLVISHIKRIINHFYGQENSGGDSRQQRQYGVCFFLLNISRGRIFILCKIQLMILVNENGY</sequence>
<dbReference type="AlphaFoldDB" id="A0AAV3QET5"/>
<evidence type="ECO:0000313" key="2">
    <source>
        <dbReference type="Proteomes" id="UP001454036"/>
    </source>
</evidence>
<organism evidence="1 2">
    <name type="scientific">Lithospermum erythrorhizon</name>
    <name type="common">Purple gromwell</name>
    <name type="synonym">Lithospermum officinale var. erythrorhizon</name>
    <dbReference type="NCBI Taxonomy" id="34254"/>
    <lineage>
        <taxon>Eukaryota</taxon>
        <taxon>Viridiplantae</taxon>
        <taxon>Streptophyta</taxon>
        <taxon>Embryophyta</taxon>
        <taxon>Tracheophyta</taxon>
        <taxon>Spermatophyta</taxon>
        <taxon>Magnoliopsida</taxon>
        <taxon>eudicotyledons</taxon>
        <taxon>Gunneridae</taxon>
        <taxon>Pentapetalae</taxon>
        <taxon>asterids</taxon>
        <taxon>lamiids</taxon>
        <taxon>Boraginales</taxon>
        <taxon>Boraginaceae</taxon>
        <taxon>Boraginoideae</taxon>
        <taxon>Lithospermeae</taxon>
        <taxon>Lithospermum</taxon>
    </lineage>
</organism>
<gene>
    <name evidence="1" type="ORF">LIER_17187</name>
</gene>
<evidence type="ECO:0008006" key="3">
    <source>
        <dbReference type="Google" id="ProtNLM"/>
    </source>
</evidence>
<reference evidence="1 2" key="1">
    <citation type="submission" date="2024-01" db="EMBL/GenBank/DDBJ databases">
        <title>The complete chloroplast genome sequence of Lithospermum erythrorhizon: insights into the phylogenetic relationship among Boraginaceae species and the maternal lineages of purple gromwells.</title>
        <authorList>
            <person name="Okada T."/>
            <person name="Watanabe K."/>
        </authorList>
    </citation>
    <scope>NUCLEOTIDE SEQUENCE [LARGE SCALE GENOMIC DNA]</scope>
</reference>
<comment type="caution">
    <text evidence="1">The sequence shown here is derived from an EMBL/GenBank/DDBJ whole genome shotgun (WGS) entry which is preliminary data.</text>
</comment>
<proteinExistence type="predicted"/>
<keyword evidence="2" id="KW-1185">Reference proteome</keyword>
<protein>
    <recommendedName>
        <fullName evidence="3">Maturase K</fullName>
    </recommendedName>
</protein>
<name>A0AAV3QET5_LITER</name>
<dbReference type="PANTHER" id="PTHR33116">
    <property type="entry name" value="REVERSE TRANSCRIPTASE ZINC-BINDING DOMAIN-CONTAINING PROTEIN-RELATED-RELATED"/>
    <property type="match status" value="1"/>
</dbReference>